<feature type="transmembrane region" description="Helical" evidence="10">
    <location>
        <begin position="174"/>
        <end position="202"/>
    </location>
</feature>
<dbReference type="Proteomes" id="UP001153712">
    <property type="component" value="Chromosome 2"/>
</dbReference>
<evidence type="ECO:0000256" key="9">
    <source>
        <dbReference type="ARBA" id="ARBA00023224"/>
    </source>
</evidence>
<reference evidence="11" key="1">
    <citation type="submission" date="2022-01" db="EMBL/GenBank/DDBJ databases">
        <authorList>
            <person name="King R."/>
        </authorList>
    </citation>
    <scope>NUCLEOTIDE SEQUENCE</scope>
</reference>
<keyword evidence="3" id="KW-0716">Sensory transduction</keyword>
<keyword evidence="2" id="KW-1003">Cell membrane</keyword>
<keyword evidence="8" id="KW-0675">Receptor</keyword>
<feature type="transmembrane region" description="Helical" evidence="10">
    <location>
        <begin position="32"/>
        <end position="51"/>
    </location>
</feature>
<accession>A0A9N9XMJ0</accession>
<evidence type="ECO:0000256" key="3">
    <source>
        <dbReference type="ARBA" id="ARBA00022606"/>
    </source>
</evidence>
<comment type="subcellular location">
    <subcellularLocation>
        <location evidence="1">Cell membrane</location>
        <topology evidence="1">Multi-pass membrane protein</topology>
    </subcellularLocation>
</comment>
<dbReference type="EMBL" id="OU900095">
    <property type="protein sequence ID" value="CAG9858432.1"/>
    <property type="molecule type" value="Genomic_DNA"/>
</dbReference>
<evidence type="ECO:0000313" key="11">
    <source>
        <dbReference type="EMBL" id="CAG9858432.1"/>
    </source>
</evidence>
<sequence>MHMNIRQYFRWEILICRICGGWIHVESSKFDYLYYLYWAVINISTVIYILQKIKYVTDFAGDTYGIVGAFFILPISMTANVRSYSFFKYRKEFNELFTSLDEDIFQPQDANELAIMSKMLKFFSFYQHVLYVWSGVTMTGCQMGKLVFGVSDQPDDGQEHCEAAMSTKHGLFVYLYQTMCVTMLLVFNLISDLFMVGFCLFLGAQCDRLSYMLENLKERDVVDIKALAEYYKRILRFASNVEKLFGTIYFTFFFACLAAYGTTLFMFSITEPLSFRYFHMIEYICAIFGMLFTPCWFGTTVRKKSEKLQTAAYSANWVDSGKNFKNDLLIFMSMVQSPIQFRAWNLIPLNLESYMGVVKTSFSYYTVLDNMIMKKE</sequence>
<evidence type="ECO:0000256" key="6">
    <source>
        <dbReference type="ARBA" id="ARBA00022989"/>
    </source>
</evidence>
<dbReference type="OrthoDB" id="8196465at2759"/>
<keyword evidence="4 10" id="KW-0812">Transmembrane</keyword>
<evidence type="ECO:0000256" key="10">
    <source>
        <dbReference type="SAM" id="Phobius"/>
    </source>
</evidence>
<dbReference type="GO" id="GO:0005549">
    <property type="term" value="F:odorant binding"/>
    <property type="evidence" value="ECO:0007669"/>
    <property type="project" value="InterPro"/>
</dbReference>
<feature type="non-terminal residue" evidence="11">
    <location>
        <position position="376"/>
    </location>
</feature>
<feature type="transmembrane region" description="Helical" evidence="10">
    <location>
        <begin position="275"/>
        <end position="297"/>
    </location>
</feature>
<evidence type="ECO:0000256" key="2">
    <source>
        <dbReference type="ARBA" id="ARBA00022475"/>
    </source>
</evidence>
<evidence type="ECO:0000256" key="1">
    <source>
        <dbReference type="ARBA" id="ARBA00004651"/>
    </source>
</evidence>
<evidence type="ECO:0000256" key="8">
    <source>
        <dbReference type="ARBA" id="ARBA00023170"/>
    </source>
</evidence>
<name>A0A9N9XMJ0_PHYSR</name>
<gene>
    <name evidence="11" type="ORF">PHYEVI_LOCUS4821</name>
</gene>
<feature type="transmembrane region" description="Helical" evidence="10">
    <location>
        <begin position="244"/>
        <end position="269"/>
    </location>
</feature>
<proteinExistence type="predicted"/>
<dbReference type="InterPro" id="IPR004117">
    <property type="entry name" value="7tm6_olfct_rcpt"/>
</dbReference>
<dbReference type="GO" id="GO:0004984">
    <property type="term" value="F:olfactory receptor activity"/>
    <property type="evidence" value="ECO:0007669"/>
    <property type="project" value="InterPro"/>
</dbReference>
<dbReference type="GO" id="GO:0007165">
    <property type="term" value="P:signal transduction"/>
    <property type="evidence" value="ECO:0007669"/>
    <property type="project" value="UniProtKB-KW"/>
</dbReference>
<evidence type="ECO:0000313" key="12">
    <source>
        <dbReference type="Proteomes" id="UP001153712"/>
    </source>
</evidence>
<evidence type="ECO:0000256" key="7">
    <source>
        <dbReference type="ARBA" id="ARBA00023136"/>
    </source>
</evidence>
<organism evidence="11 12">
    <name type="scientific">Phyllotreta striolata</name>
    <name type="common">Striped flea beetle</name>
    <name type="synonym">Crioceris striolata</name>
    <dbReference type="NCBI Taxonomy" id="444603"/>
    <lineage>
        <taxon>Eukaryota</taxon>
        <taxon>Metazoa</taxon>
        <taxon>Ecdysozoa</taxon>
        <taxon>Arthropoda</taxon>
        <taxon>Hexapoda</taxon>
        <taxon>Insecta</taxon>
        <taxon>Pterygota</taxon>
        <taxon>Neoptera</taxon>
        <taxon>Endopterygota</taxon>
        <taxon>Coleoptera</taxon>
        <taxon>Polyphaga</taxon>
        <taxon>Cucujiformia</taxon>
        <taxon>Chrysomeloidea</taxon>
        <taxon>Chrysomelidae</taxon>
        <taxon>Galerucinae</taxon>
        <taxon>Alticini</taxon>
        <taxon>Phyllotreta</taxon>
    </lineage>
</organism>
<dbReference type="PANTHER" id="PTHR21137:SF35">
    <property type="entry name" value="ODORANT RECEPTOR 19A-RELATED"/>
    <property type="match status" value="1"/>
</dbReference>
<keyword evidence="12" id="KW-1185">Reference proteome</keyword>
<evidence type="ECO:0000256" key="5">
    <source>
        <dbReference type="ARBA" id="ARBA00022725"/>
    </source>
</evidence>
<keyword evidence="6 10" id="KW-1133">Transmembrane helix</keyword>
<feature type="transmembrane region" description="Helical" evidence="10">
    <location>
        <begin position="128"/>
        <end position="148"/>
    </location>
</feature>
<dbReference type="PANTHER" id="PTHR21137">
    <property type="entry name" value="ODORANT RECEPTOR"/>
    <property type="match status" value="1"/>
</dbReference>
<dbReference type="GO" id="GO:0005886">
    <property type="term" value="C:plasma membrane"/>
    <property type="evidence" value="ECO:0007669"/>
    <property type="project" value="UniProtKB-SubCell"/>
</dbReference>
<dbReference type="AlphaFoldDB" id="A0A9N9XMJ0"/>
<keyword evidence="5" id="KW-0552">Olfaction</keyword>
<keyword evidence="9" id="KW-0807">Transducer</keyword>
<feature type="transmembrane region" description="Helical" evidence="10">
    <location>
        <begin position="63"/>
        <end position="81"/>
    </location>
</feature>
<evidence type="ECO:0008006" key="13">
    <source>
        <dbReference type="Google" id="ProtNLM"/>
    </source>
</evidence>
<evidence type="ECO:0000256" key="4">
    <source>
        <dbReference type="ARBA" id="ARBA00022692"/>
    </source>
</evidence>
<protein>
    <recommendedName>
        <fullName evidence="13">Odorant receptor</fullName>
    </recommendedName>
</protein>
<keyword evidence="7 10" id="KW-0472">Membrane</keyword>
<dbReference type="Pfam" id="PF02949">
    <property type="entry name" value="7tm_6"/>
    <property type="match status" value="1"/>
</dbReference>